<sequence length="826" mass="80649">MAGTGAFLLLASASVFIAVRWDQVPEAAKLALVGALTGAFLAGGRAIRRTLPATGDVLFHLGALLVPVDVAGLSLRLQLGWRQLLLTEGVVGIGVLGALAGVAGSVVLAWGAAASVVVLAAGIASVTPLPAPLVLAAAALAASLLGRHRPAIAWAAAAGLAPLAGAVATGVLRTGSSGGTGVLTELGLAGRTAALLALASSIVAAAVLGREAARRHDLALVALAGACLTTGAATTWANASPPREVGLVVGPAVFLLIQVVAMLCQRDGFWGRPARGAALCSEVVVAVVATPLAAALLLVAPFVDEGLDLFSDGDGWTPEPAAGLAWVLLAGGWLLAAWRRQGPQASPAAALRCAVLDGRTVAFLATATGAGLVVGTASTIAIATGLLVVAAAVVVAASTPSGVPTSGRQEDHFWALPVMVVGAAAAWAPFVVGLSHPVVSLPVALAAAAVLGGAALAWSRAFRGWVSAELAIAGSLVAFSGGAIAIGEIGVGAAMLAAVVGAWGTGVLVERAAPLAGHLARASMAVSVAGALTGTFVEIVAVAAAATLLLVIDAVRHDEPLIGLGAAAGAPLVVGSACGAAGLAVASTGLVLCASAGLLGGLALLCPARWRLPILAAGAAGLGAGVPRAAGEPARLAECLLVAGGLGVGAGVVTRRWVVGHAGAAVAIVGMGLHLTVGGVTASDAYVAPVALQLVVAGWQLRRRVDPPSSWVAFGPAIGLLGCAALAERLSGGPAWHSLVAGAVGVAAVAAGGWWRLAGPLFLGTGLLATVTLVESLATLAGIPTWAWLAAGGTTLLAAGIALERSATTPVEAGRRLVDVLDERFS</sequence>
<feature type="transmembrane region" description="Helical" evidence="1">
    <location>
        <begin position="350"/>
        <end position="374"/>
    </location>
</feature>
<dbReference type="InterPro" id="IPR058062">
    <property type="entry name" value="SCO7613_C"/>
</dbReference>
<evidence type="ECO:0000313" key="2">
    <source>
        <dbReference type="EMBL" id="CAA9238211.1"/>
    </source>
</evidence>
<name>A0A6J4HZG0_9ACTN</name>
<accession>A0A6J4HZG0</accession>
<gene>
    <name evidence="2" type="ORF">AVDCRST_MAG76-1617</name>
</gene>
<dbReference type="AlphaFoldDB" id="A0A6J4HZG0"/>
<evidence type="ECO:0000256" key="1">
    <source>
        <dbReference type="SAM" id="Phobius"/>
    </source>
</evidence>
<feature type="transmembrane region" description="Helical" evidence="1">
    <location>
        <begin position="116"/>
        <end position="145"/>
    </location>
</feature>
<feature type="transmembrane region" description="Helical" evidence="1">
    <location>
        <begin position="786"/>
        <end position="803"/>
    </location>
</feature>
<keyword evidence="1" id="KW-0812">Transmembrane</keyword>
<feature type="transmembrane region" description="Helical" evidence="1">
    <location>
        <begin position="736"/>
        <end position="754"/>
    </location>
</feature>
<dbReference type="EMBL" id="CADCSZ010000098">
    <property type="protein sequence ID" value="CAA9238211.1"/>
    <property type="molecule type" value="Genomic_DNA"/>
</dbReference>
<feature type="transmembrane region" description="Helical" evidence="1">
    <location>
        <begin position="218"/>
        <end position="239"/>
    </location>
</feature>
<keyword evidence="1" id="KW-0472">Membrane</keyword>
<feature type="transmembrane region" description="Helical" evidence="1">
    <location>
        <begin position="57"/>
        <end position="77"/>
    </location>
</feature>
<feature type="transmembrane region" description="Helical" evidence="1">
    <location>
        <begin position="438"/>
        <end position="458"/>
    </location>
</feature>
<reference evidence="2" key="1">
    <citation type="submission" date="2020-02" db="EMBL/GenBank/DDBJ databases">
        <authorList>
            <person name="Meier V. D."/>
        </authorList>
    </citation>
    <scope>NUCLEOTIDE SEQUENCE</scope>
    <source>
        <strain evidence="2">AVDCRST_MAG76</strain>
    </source>
</reference>
<organism evidence="2">
    <name type="scientific">uncultured Acidimicrobiales bacterium</name>
    <dbReference type="NCBI Taxonomy" id="310071"/>
    <lineage>
        <taxon>Bacteria</taxon>
        <taxon>Bacillati</taxon>
        <taxon>Actinomycetota</taxon>
        <taxon>Acidimicrobiia</taxon>
        <taxon>Acidimicrobiales</taxon>
        <taxon>environmental samples</taxon>
    </lineage>
</organism>
<feature type="transmembrane region" description="Helical" evidence="1">
    <location>
        <begin position="413"/>
        <end position="432"/>
    </location>
</feature>
<feature type="transmembrane region" description="Helical" evidence="1">
    <location>
        <begin position="470"/>
        <end position="487"/>
    </location>
</feature>
<feature type="transmembrane region" description="Helical" evidence="1">
    <location>
        <begin position="276"/>
        <end position="300"/>
    </location>
</feature>
<feature type="transmembrane region" description="Helical" evidence="1">
    <location>
        <begin position="192"/>
        <end position="209"/>
    </location>
</feature>
<feature type="transmembrane region" description="Helical" evidence="1">
    <location>
        <begin position="380"/>
        <end position="401"/>
    </location>
</feature>
<feature type="transmembrane region" description="Helical" evidence="1">
    <location>
        <begin position="245"/>
        <end position="264"/>
    </location>
</feature>
<dbReference type="NCBIfam" id="NF047321">
    <property type="entry name" value="SCO7613_CTERM"/>
    <property type="match status" value="1"/>
</dbReference>
<keyword evidence="1" id="KW-1133">Transmembrane helix</keyword>
<feature type="transmembrane region" description="Helical" evidence="1">
    <location>
        <begin position="320"/>
        <end position="338"/>
    </location>
</feature>
<feature type="transmembrane region" description="Helical" evidence="1">
    <location>
        <begin position="711"/>
        <end position="730"/>
    </location>
</feature>
<proteinExistence type="predicted"/>
<protein>
    <submittedName>
        <fullName evidence="2">Uncharacterized protein</fullName>
    </submittedName>
</protein>
<feature type="transmembrane region" description="Helical" evidence="1">
    <location>
        <begin position="525"/>
        <end position="552"/>
    </location>
</feature>
<feature type="transmembrane region" description="Helical" evidence="1">
    <location>
        <begin position="572"/>
        <end position="605"/>
    </location>
</feature>
<feature type="transmembrane region" description="Helical" evidence="1">
    <location>
        <begin position="493"/>
        <end position="513"/>
    </location>
</feature>
<feature type="transmembrane region" description="Helical" evidence="1">
    <location>
        <begin position="89"/>
        <end position="110"/>
    </location>
</feature>
<feature type="transmembrane region" description="Helical" evidence="1">
    <location>
        <begin position="152"/>
        <end position="172"/>
    </location>
</feature>